<evidence type="ECO:0000256" key="3">
    <source>
        <dbReference type="ARBA" id="ARBA00022519"/>
    </source>
</evidence>
<proteinExistence type="inferred from homology"/>
<dbReference type="Gene3D" id="1.10.4030.10">
    <property type="entry name" value="Porin chaperone SurA, peptide-binding domain"/>
    <property type="match status" value="1"/>
</dbReference>
<sequence>MFDFVRKHTRVMQFLLFLLIFPSFVLFGLEGYNRFREGGATVATVDGHDITQADWDAAHRSQVERMRSSMPNVDVKLFDTPEAKYSTLERMVRDRLLQVAASKLRLGASDARLAAELQQNPTIAALRRADGTLDMERYRQLLATQGMSPESFEAQVRGDLASRQVMSGVGVTSFSANALADVTLNAFYEQRQVQVAKFVPADFVSQIKPSDEDLETYYKANADKFQSAERADIEYVVLDLAAVQKGIVVPEAELKSYYEQNAARLAGLEERRASHILINADKGASAAERDAARVKAQSLLAEVQKSPNQFAELARKNSQDTGSAAKGGDLDFFGRGAMVKPFEEAAFALKKGETSGVVETEFGFHIIRLTDIKLPEQKSFESQRAKLEQEVRGQLAQRKFAEAAEQFTNIVYEQSDSLKPVAERLKLDVQHASNLGREVVAGMTAANNPKLLAAVFSPDSIEKKRNTEAVELAPNVLAAARITSYSPARTLPLDEVKARVREQVVAQLAGERARSEGAAKLTEWKASPDAAKLPAAIVVSRESKQAQPSALVEAALRASTQTLPAWVGVDLGVSGYAVVKVEKVLPRDAANSQSLAREREQYAQWWASAEGLAYYKLLKEKFKAEIKVARL</sequence>
<dbReference type="InterPro" id="IPR000297">
    <property type="entry name" value="PPIase_PpiC"/>
</dbReference>
<evidence type="ECO:0000256" key="2">
    <source>
        <dbReference type="ARBA" id="ARBA00022475"/>
    </source>
</evidence>
<evidence type="ECO:0000313" key="13">
    <source>
        <dbReference type="EMBL" id="PUE60198.1"/>
    </source>
</evidence>
<dbReference type="SUPFAM" id="SSF54534">
    <property type="entry name" value="FKBP-like"/>
    <property type="match status" value="1"/>
</dbReference>
<reference evidence="13 14" key="1">
    <citation type="submission" date="2017-04" db="EMBL/GenBank/DDBJ databases">
        <title>Unexpected and diverse lifestyles within the genus Limnohabitans.</title>
        <authorList>
            <person name="Kasalicky V."/>
            <person name="Mehrshad M."/>
            <person name="Andrei S.-A."/>
            <person name="Salcher M."/>
            <person name="Kratochvilova H."/>
            <person name="Simek K."/>
            <person name="Ghai R."/>
        </authorList>
    </citation>
    <scope>NUCLEOTIDE SEQUENCE [LARGE SCALE GENOMIC DNA]</scope>
    <source>
        <strain evidence="13 14">MWH-C5</strain>
    </source>
</reference>
<feature type="domain" description="PpiC" evidence="12">
    <location>
        <begin position="268"/>
        <end position="371"/>
    </location>
</feature>
<dbReference type="GO" id="GO:0003755">
    <property type="term" value="F:peptidyl-prolyl cis-trans isomerase activity"/>
    <property type="evidence" value="ECO:0007669"/>
    <property type="project" value="UniProtKB-KW"/>
</dbReference>
<evidence type="ECO:0000256" key="7">
    <source>
        <dbReference type="ARBA" id="ARBA00023186"/>
    </source>
</evidence>
<keyword evidence="11" id="KW-0697">Rotamase</keyword>
<evidence type="ECO:0000256" key="8">
    <source>
        <dbReference type="ARBA" id="ARBA00038408"/>
    </source>
</evidence>
<keyword evidence="2" id="KW-1003">Cell membrane</keyword>
<dbReference type="PANTHER" id="PTHR47529">
    <property type="entry name" value="PEPTIDYL-PROLYL CIS-TRANS ISOMERASE D"/>
    <property type="match status" value="1"/>
</dbReference>
<evidence type="ECO:0000256" key="11">
    <source>
        <dbReference type="PROSITE-ProRule" id="PRU00278"/>
    </source>
</evidence>
<dbReference type="InterPro" id="IPR027304">
    <property type="entry name" value="Trigger_fact/SurA_dom_sf"/>
</dbReference>
<evidence type="ECO:0000256" key="1">
    <source>
        <dbReference type="ARBA" id="ARBA00004382"/>
    </source>
</evidence>
<dbReference type="InterPro" id="IPR046357">
    <property type="entry name" value="PPIase_dom_sf"/>
</dbReference>
<comment type="similarity">
    <text evidence="8">Belongs to the PpiD chaperone family.</text>
</comment>
<organism evidence="13 14">
    <name type="scientific">Limnohabitans curvus</name>
    <dbReference type="NCBI Taxonomy" id="323423"/>
    <lineage>
        <taxon>Bacteria</taxon>
        <taxon>Pseudomonadati</taxon>
        <taxon>Pseudomonadota</taxon>
        <taxon>Betaproteobacteria</taxon>
        <taxon>Burkholderiales</taxon>
        <taxon>Comamonadaceae</taxon>
        <taxon>Limnohabitans</taxon>
    </lineage>
</organism>
<dbReference type="Proteomes" id="UP000251341">
    <property type="component" value="Unassembled WGS sequence"/>
</dbReference>
<evidence type="ECO:0000313" key="14">
    <source>
        <dbReference type="Proteomes" id="UP000251341"/>
    </source>
</evidence>
<keyword evidence="11 13" id="KW-0413">Isomerase</keyword>
<keyword evidence="6" id="KW-0472">Membrane</keyword>
<keyword evidence="3" id="KW-0997">Cell inner membrane</keyword>
<evidence type="ECO:0000256" key="4">
    <source>
        <dbReference type="ARBA" id="ARBA00022692"/>
    </source>
</evidence>
<dbReference type="PANTHER" id="PTHR47529:SF1">
    <property type="entry name" value="PERIPLASMIC CHAPERONE PPID"/>
    <property type="match status" value="1"/>
</dbReference>
<protein>
    <recommendedName>
        <fullName evidence="9">Periplasmic chaperone PpiD</fullName>
    </recommendedName>
    <alternativeName>
        <fullName evidence="10">Periplasmic folding chaperone</fullName>
    </alternativeName>
</protein>
<evidence type="ECO:0000256" key="5">
    <source>
        <dbReference type="ARBA" id="ARBA00022989"/>
    </source>
</evidence>
<evidence type="ECO:0000256" key="10">
    <source>
        <dbReference type="ARBA" id="ARBA00042775"/>
    </source>
</evidence>
<dbReference type="GO" id="GO:0005886">
    <property type="term" value="C:plasma membrane"/>
    <property type="evidence" value="ECO:0007669"/>
    <property type="project" value="UniProtKB-SubCell"/>
</dbReference>
<dbReference type="Gene3D" id="3.10.50.40">
    <property type="match status" value="1"/>
</dbReference>
<dbReference type="InterPro" id="IPR052029">
    <property type="entry name" value="PpiD_chaperone"/>
</dbReference>
<dbReference type="Pfam" id="PF13624">
    <property type="entry name" value="SurA_N_3"/>
    <property type="match status" value="1"/>
</dbReference>
<comment type="caution">
    <text evidence="13">The sequence shown here is derived from an EMBL/GenBank/DDBJ whole genome shotgun (WGS) entry which is preliminary data.</text>
</comment>
<keyword evidence="5" id="KW-1133">Transmembrane helix</keyword>
<evidence type="ECO:0000259" key="12">
    <source>
        <dbReference type="PROSITE" id="PS50198"/>
    </source>
</evidence>
<keyword evidence="14" id="KW-1185">Reference proteome</keyword>
<keyword evidence="4" id="KW-0812">Transmembrane</keyword>
<name>A0A315ETN2_9BURK</name>
<evidence type="ECO:0000256" key="6">
    <source>
        <dbReference type="ARBA" id="ARBA00023136"/>
    </source>
</evidence>
<comment type="subcellular location">
    <subcellularLocation>
        <location evidence="1">Cell inner membrane</location>
        <topology evidence="1">Single-pass type II membrane protein</topology>
        <orientation evidence="1">Periplasmic side</orientation>
    </subcellularLocation>
</comment>
<dbReference type="PROSITE" id="PS50198">
    <property type="entry name" value="PPIC_PPIASE_2"/>
    <property type="match status" value="1"/>
</dbReference>
<dbReference type="SUPFAM" id="SSF109998">
    <property type="entry name" value="Triger factor/SurA peptide-binding domain-like"/>
    <property type="match status" value="1"/>
</dbReference>
<dbReference type="EMBL" id="NESP01000001">
    <property type="protein sequence ID" value="PUE60198.1"/>
    <property type="molecule type" value="Genomic_DNA"/>
</dbReference>
<keyword evidence="7" id="KW-0143">Chaperone</keyword>
<dbReference type="AlphaFoldDB" id="A0A315ETN2"/>
<accession>A0A315ETN2</accession>
<gene>
    <name evidence="13" type="ORF">B9Z44_11830</name>
</gene>
<evidence type="ECO:0000256" key="9">
    <source>
        <dbReference type="ARBA" id="ARBA00040743"/>
    </source>
</evidence>
<dbReference type="RefSeq" id="WP_108359020.1">
    <property type="nucleotide sequence ID" value="NZ_NESP01000001.1"/>
</dbReference>
<dbReference type="Pfam" id="PF13616">
    <property type="entry name" value="Rotamase_3"/>
    <property type="match status" value="1"/>
</dbReference>